<dbReference type="InterPro" id="IPR040323">
    <property type="entry name" value="EIPR1"/>
</dbReference>
<dbReference type="SUPFAM" id="SSF50978">
    <property type="entry name" value="WD40 repeat-like"/>
    <property type="match status" value="1"/>
</dbReference>
<feature type="region of interest" description="Disordered" evidence="5">
    <location>
        <begin position="294"/>
        <end position="314"/>
    </location>
</feature>
<evidence type="ECO:0000259" key="6">
    <source>
        <dbReference type="Pfam" id="PF23609"/>
    </source>
</evidence>
<dbReference type="OrthoDB" id="427795at2759"/>
<evidence type="ECO:0000256" key="5">
    <source>
        <dbReference type="SAM" id="MobiDB-lite"/>
    </source>
</evidence>
<dbReference type="InterPro" id="IPR036322">
    <property type="entry name" value="WD40_repeat_dom_sf"/>
</dbReference>
<dbReference type="PANTHER" id="PTHR14205">
    <property type="entry name" value="WD-REPEAT PROTEIN"/>
    <property type="match status" value="1"/>
</dbReference>
<feature type="compositionally biased region" description="Acidic residues" evidence="5">
    <location>
        <begin position="299"/>
        <end position="309"/>
    </location>
</feature>
<evidence type="ECO:0000256" key="2">
    <source>
        <dbReference type="ARBA" id="ARBA00022574"/>
    </source>
</evidence>
<evidence type="ECO:0000313" key="8">
    <source>
        <dbReference type="Proteomes" id="UP001150907"/>
    </source>
</evidence>
<reference evidence="7" key="1">
    <citation type="submission" date="2022-07" db="EMBL/GenBank/DDBJ databases">
        <title>Phylogenomic reconstructions and comparative analyses of Kickxellomycotina fungi.</title>
        <authorList>
            <person name="Reynolds N.K."/>
            <person name="Stajich J.E."/>
            <person name="Barry K."/>
            <person name="Grigoriev I.V."/>
            <person name="Crous P."/>
            <person name="Smith M.E."/>
        </authorList>
    </citation>
    <scope>NUCLEOTIDE SEQUENCE</scope>
    <source>
        <strain evidence="7">IMI 214461</strain>
    </source>
</reference>
<dbReference type="AlphaFoldDB" id="A0A9W8EEX0"/>
<keyword evidence="2 4" id="KW-0853">WD repeat</keyword>
<proteinExistence type="inferred from homology"/>
<dbReference type="SMART" id="SM00320">
    <property type="entry name" value="WD40"/>
    <property type="match status" value="5"/>
</dbReference>
<dbReference type="PROSITE" id="PS50294">
    <property type="entry name" value="WD_REPEATS_REGION"/>
    <property type="match status" value="1"/>
</dbReference>
<evidence type="ECO:0000256" key="3">
    <source>
        <dbReference type="ARBA" id="ARBA00022737"/>
    </source>
</evidence>
<gene>
    <name evidence="7" type="primary">TSSC1</name>
    <name evidence="7" type="ORF">H4R26_003176</name>
</gene>
<dbReference type="PROSITE" id="PS50082">
    <property type="entry name" value="WD_REPEATS_2"/>
    <property type="match status" value="1"/>
</dbReference>
<dbReference type="PANTHER" id="PTHR14205:SF15">
    <property type="entry name" value="EARP AND GARP COMPLEX-INTERACTING PROTEIN 1"/>
    <property type="match status" value="1"/>
</dbReference>
<accession>A0A9W8EEX0</accession>
<organism evidence="7 8">
    <name type="scientific">Coemansia thaxteri</name>
    <dbReference type="NCBI Taxonomy" id="2663907"/>
    <lineage>
        <taxon>Eukaryota</taxon>
        <taxon>Fungi</taxon>
        <taxon>Fungi incertae sedis</taxon>
        <taxon>Zoopagomycota</taxon>
        <taxon>Kickxellomycotina</taxon>
        <taxon>Kickxellomycetes</taxon>
        <taxon>Kickxellales</taxon>
        <taxon>Kickxellaceae</taxon>
        <taxon>Coemansia</taxon>
    </lineage>
</organism>
<dbReference type="InterPro" id="IPR001680">
    <property type="entry name" value="WD40_rpt"/>
</dbReference>
<dbReference type="Proteomes" id="UP001150907">
    <property type="component" value="Unassembled WGS sequence"/>
</dbReference>
<comment type="similarity">
    <text evidence="1">Belongs to the WD repeat EIPR1 family.</text>
</comment>
<dbReference type="Gene3D" id="2.130.10.10">
    <property type="entry name" value="YVTN repeat-like/Quinoprotein amine dehydrogenase"/>
    <property type="match status" value="1"/>
</dbReference>
<dbReference type="InterPro" id="IPR059104">
    <property type="entry name" value="Beta-prop_EIPR1-like"/>
</dbReference>
<keyword evidence="3" id="KW-0677">Repeat</keyword>
<feature type="repeat" description="WD" evidence="4">
    <location>
        <begin position="208"/>
        <end position="241"/>
    </location>
</feature>
<keyword evidence="8" id="KW-1185">Reference proteome</keyword>
<dbReference type="InterPro" id="IPR015943">
    <property type="entry name" value="WD40/YVTN_repeat-like_dom_sf"/>
</dbReference>
<dbReference type="GO" id="GO:0016567">
    <property type="term" value="P:protein ubiquitination"/>
    <property type="evidence" value="ECO:0007669"/>
    <property type="project" value="TreeGrafter"/>
</dbReference>
<sequence length="365" mass="38186">MEARQRTSHVYGIDRHSVSLGALSSTTSTHSRFALGTLGIKEAGEIHIVNFDSDEGQLHSTIHTHTAGIRALTAVPWDSNQLLVATTEGSDGVELLQVPTSTGSAAHVVGRLAMAGDTGTVLAAWPMSSTRQAAVGGGGAGGAHGVSVWDMGIMERTHSLAADELGAIAAHPQAASQLATADGSSIRTWDLRAPPGGGNGSGSQASVEFAHSGRVRALHYNPNMAHFLASGGDDACVRIWDARRPAGPLAEMQNHTHWVHAVQFNAHHDQLLLSAGSDALVNLESAVSLSSAHAVGFGDDGDGDDDDDGEPRARDGLVAQFDDHESAVYGVHWSDGDPWVFASLSADGRLVINAVPREEKYKVLM</sequence>
<dbReference type="Pfam" id="PF23609">
    <property type="entry name" value="Beta-prop_EIPR1"/>
    <property type="match status" value="1"/>
</dbReference>
<evidence type="ECO:0000256" key="4">
    <source>
        <dbReference type="PROSITE-ProRule" id="PRU00221"/>
    </source>
</evidence>
<name>A0A9W8EEX0_9FUNG</name>
<evidence type="ECO:0000256" key="1">
    <source>
        <dbReference type="ARBA" id="ARBA00005672"/>
    </source>
</evidence>
<feature type="domain" description="EIPR1-like beta-propeller" evidence="6">
    <location>
        <begin position="165"/>
        <end position="283"/>
    </location>
</feature>
<protein>
    <submittedName>
        <fullName evidence="7">Protein tssc1</fullName>
    </submittedName>
</protein>
<dbReference type="Pfam" id="PF00400">
    <property type="entry name" value="WD40"/>
    <property type="match status" value="1"/>
</dbReference>
<dbReference type="EMBL" id="JANBQF010000236">
    <property type="protein sequence ID" value="KAJ2003241.1"/>
    <property type="molecule type" value="Genomic_DNA"/>
</dbReference>
<evidence type="ECO:0000313" key="7">
    <source>
        <dbReference type="EMBL" id="KAJ2003241.1"/>
    </source>
</evidence>
<comment type="caution">
    <text evidence="7">The sequence shown here is derived from an EMBL/GenBank/DDBJ whole genome shotgun (WGS) entry which is preliminary data.</text>
</comment>